<dbReference type="GO" id="GO:0005886">
    <property type="term" value="C:plasma membrane"/>
    <property type="evidence" value="ECO:0007669"/>
    <property type="project" value="UniProtKB-SubCell"/>
</dbReference>
<evidence type="ECO:0000256" key="8">
    <source>
        <dbReference type="SAM" id="MobiDB-lite"/>
    </source>
</evidence>
<dbReference type="PANTHER" id="PTHR33281:SF19">
    <property type="entry name" value="VOLTAGE-DEPENDENT ANION CHANNEL-FORMING PROTEIN YNEE"/>
    <property type="match status" value="1"/>
</dbReference>
<organism evidence="10 11">
    <name type="scientific">Fusarium torreyae</name>
    <dbReference type="NCBI Taxonomy" id="1237075"/>
    <lineage>
        <taxon>Eukaryota</taxon>
        <taxon>Fungi</taxon>
        <taxon>Dikarya</taxon>
        <taxon>Ascomycota</taxon>
        <taxon>Pezizomycotina</taxon>
        <taxon>Sordariomycetes</taxon>
        <taxon>Hypocreomycetidae</taxon>
        <taxon>Hypocreales</taxon>
        <taxon>Nectriaceae</taxon>
        <taxon>Fusarium</taxon>
    </lineage>
</organism>
<comment type="subcellular location">
    <subcellularLocation>
        <location evidence="1">Cell membrane</location>
        <topology evidence="1">Multi-pass membrane protein</topology>
    </subcellularLocation>
</comment>
<keyword evidence="3" id="KW-1003">Cell membrane</keyword>
<reference evidence="10" key="1">
    <citation type="submission" date="2022-09" db="EMBL/GenBank/DDBJ databases">
        <title>Fusarium specimens isolated from Avocado Roots.</title>
        <authorList>
            <person name="Stajich J."/>
            <person name="Roper C."/>
            <person name="Heimlech-Rivalta G."/>
        </authorList>
    </citation>
    <scope>NUCLEOTIDE SEQUENCE</scope>
    <source>
        <strain evidence="10">CF00136</strain>
    </source>
</reference>
<feature type="region of interest" description="Disordered" evidence="8">
    <location>
        <begin position="1"/>
        <end position="50"/>
    </location>
</feature>
<keyword evidence="5 9" id="KW-1133">Transmembrane helix</keyword>
<evidence type="ECO:0000313" key="11">
    <source>
        <dbReference type="Proteomes" id="UP001152049"/>
    </source>
</evidence>
<comment type="caution">
    <text evidence="10">The sequence shown here is derived from an EMBL/GenBank/DDBJ whole genome shotgun (WGS) entry which is preliminary data.</text>
</comment>
<evidence type="ECO:0000256" key="3">
    <source>
        <dbReference type="ARBA" id="ARBA00022475"/>
    </source>
</evidence>
<sequence length="511" mass="57149">MGDSYSAASSAATAATAVNRPTIDTTNIQEKPQSPSIDPSRLRSMDSSDPKRLHSLEIPLDHVRSPPSPAVGVNPALFRKQTSLDLDDYFTGPRDIQKHSKWPLIMQMHGSILPKLIIPLLAIAAWSTAITVISKYSGTELKVNSVLLTVLGFVVGLSLSFRSSTAYERYAEGRRYWGMLNMASQTMGRVFWIHARDVPDQDPRETILKKIGAMNLVVAFSIALKHALRFEPYSAYPDMEHLIGHLNTFAKEATVAEAEGKPSRKKNFFKSVGEYLGVSFATSNPRKALKKTDKPLGNLPLEILNHLAITIDRMVADEQLPVPMQQTIAYNHLTMMNDCYIGCERVLNTPLPIAYTIAISQITFIYVFVLPFQLFETLQWITIPASIVAAYIIFGLLFIGQEIENPFGHDVNDLPLDVYCDQIAADMDIIASHDKREPDSFLLNNNSMPLYPVSCASTSVWMKRSDEKLRQAIKDKPSTMFQWRKDIARKKVAGEKFGTNDMKMNPGDHNV</sequence>
<keyword evidence="2" id="KW-0813">Transport</keyword>
<accession>A0A9W8SCZ1</accession>
<dbReference type="Pfam" id="PF25539">
    <property type="entry name" value="Bestrophin_2"/>
    <property type="match status" value="1"/>
</dbReference>
<keyword evidence="7 9" id="KW-0472">Membrane</keyword>
<feature type="compositionally biased region" description="Polar residues" evidence="8">
    <location>
        <begin position="22"/>
        <end position="37"/>
    </location>
</feature>
<evidence type="ECO:0000256" key="1">
    <source>
        <dbReference type="ARBA" id="ARBA00004651"/>
    </source>
</evidence>
<evidence type="ECO:0000256" key="5">
    <source>
        <dbReference type="ARBA" id="ARBA00022989"/>
    </source>
</evidence>
<evidence type="ECO:0000256" key="9">
    <source>
        <dbReference type="SAM" id="Phobius"/>
    </source>
</evidence>
<keyword evidence="4 9" id="KW-0812">Transmembrane</keyword>
<dbReference type="Proteomes" id="UP001152049">
    <property type="component" value="Unassembled WGS sequence"/>
</dbReference>
<evidence type="ECO:0000256" key="7">
    <source>
        <dbReference type="ARBA" id="ARBA00023136"/>
    </source>
</evidence>
<dbReference type="InterPro" id="IPR044669">
    <property type="entry name" value="YneE/VCCN1/2-like"/>
</dbReference>
<dbReference type="PANTHER" id="PTHR33281">
    <property type="entry name" value="UPF0187 PROTEIN YNEE"/>
    <property type="match status" value="1"/>
</dbReference>
<gene>
    <name evidence="10" type="ORF">NW762_002947</name>
</gene>
<dbReference type="EMBL" id="JAOQAZ010000003">
    <property type="protein sequence ID" value="KAJ4268876.1"/>
    <property type="molecule type" value="Genomic_DNA"/>
</dbReference>
<dbReference type="GO" id="GO:0005254">
    <property type="term" value="F:chloride channel activity"/>
    <property type="evidence" value="ECO:0007669"/>
    <property type="project" value="InterPro"/>
</dbReference>
<feature type="transmembrane region" description="Helical" evidence="9">
    <location>
        <begin position="116"/>
        <end position="134"/>
    </location>
</feature>
<feature type="compositionally biased region" description="Basic and acidic residues" evidence="8">
    <location>
        <begin position="40"/>
        <end position="50"/>
    </location>
</feature>
<evidence type="ECO:0000256" key="2">
    <source>
        <dbReference type="ARBA" id="ARBA00022448"/>
    </source>
</evidence>
<feature type="compositionally biased region" description="Low complexity" evidence="8">
    <location>
        <begin position="1"/>
        <end position="17"/>
    </location>
</feature>
<keyword evidence="11" id="KW-1185">Reference proteome</keyword>
<evidence type="ECO:0000256" key="4">
    <source>
        <dbReference type="ARBA" id="ARBA00022692"/>
    </source>
</evidence>
<feature type="transmembrane region" description="Helical" evidence="9">
    <location>
        <begin position="146"/>
        <end position="164"/>
    </location>
</feature>
<keyword evidence="6" id="KW-0406">Ion transport</keyword>
<evidence type="ECO:0000256" key="6">
    <source>
        <dbReference type="ARBA" id="ARBA00023065"/>
    </source>
</evidence>
<name>A0A9W8SCZ1_9HYPO</name>
<feature type="transmembrane region" description="Helical" evidence="9">
    <location>
        <begin position="378"/>
        <end position="399"/>
    </location>
</feature>
<proteinExistence type="predicted"/>
<evidence type="ECO:0000313" key="10">
    <source>
        <dbReference type="EMBL" id="KAJ4268876.1"/>
    </source>
</evidence>
<dbReference type="AlphaFoldDB" id="A0A9W8SCZ1"/>
<protein>
    <submittedName>
        <fullName evidence="10">Uncharacterized protein</fullName>
    </submittedName>
</protein>
<dbReference type="OrthoDB" id="1368at2759"/>
<feature type="transmembrane region" description="Helical" evidence="9">
    <location>
        <begin position="353"/>
        <end position="372"/>
    </location>
</feature>